<evidence type="ECO:0000256" key="3">
    <source>
        <dbReference type="ARBA" id="ARBA00010617"/>
    </source>
</evidence>
<comment type="caution">
    <text evidence="12">The sequence shown here is derived from an EMBL/GenBank/DDBJ whole genome shotgun (WGS) entry which is preliminary data.</text>
</comment>
<dbReference type="PRINTS" id="PR01239">
    <property type="entry name" value="EP450IICYP52"/>
</dbReference>
<dbReference type="GO" id="GO:0016020">
    <property type="term" value="C:membrane"/>
    <property type="evidence" value="ECO:0007669"/>
    <property type="project" value="UniProtKB-SubCell"/>
</dbReference>
<dbReference type="STRING" id="1081103.A0A0B2X9V2"/>
<comment type="subcellular location">
    <subcellularLocation>
        <location evidence="2">Membrane</location>
        <topology evidence="2">Single-pass membrane protein</topology>
    </subcellularLocation>
</comment>
<comment type="cofactor">
    <cofactor evidence="1">
        <name>heme</name>
        <dbReference type="ChEBI" id="CHEBI:30413"/>
    </cofactor>
</comment>
<comment type="similarity">
    <text evidence="3 11">Belongs to the cytochrome P450 family.</text>
</comment>
<keyword evidence="4" id="KW-0812">Transmembrane</keyword>
<dbReference type="PROSITE" id="PS00086">
    <property type="entry name" value="CYTOCHROME_P450"/>
    <property type="match status" value="1"/>
</dbReference>
<dbReference type="AlphaFoldDB" id="A0A0B2X9V2"/>
<sequence>MDSHNFRAMLAVNFEDYDKQTVRIRPILRLIGHGIFTKDGPAWKHSRDTLKPLFLRAELSDVDRFKKHVDRMLSLIPRDGSTVDLKPLVCKLFLDSGTEFVFGKSFDSLDENAAQGDELMEAFSQALIGTTKRRHAFVELGSLFNDTVDENIDKIHAFVDRQVSRALAAGAQSNTADGKKSSGQSRWHYVLLDELAKHVRDPVTLRYEMMNIFLPAFESTAVVLSNTLFHLARNSDLWAELRKQAVALGDQELSFELLRSLSLFRYTVLEALRLHGSSGRISRTAIRDTVLPRGGGPQGRSPVFVSKGTVVSLDFYAHLHDAEIWGHDANEFRPSRFEGKAPKWEFVPFSGGPRICPAQQQVMTQSIYLLVRLAQEFAVMENRDLCVEFVERVKIFTESARGVKVALHETRPISSCM</sequence>
<evidence type="ECO:0000256" key="8">
    <source>
        <dbReference type="ARBA" id="ARBA00023004"/>
    </source>
</evidence>
<evidence type="ECO:0000313" key="13">
    <source>
        <dbReference type="Proteomes" id="UP000030816"/>
    </source>
</evidence>
<dbReference type="GO" id="GO:0005506">
    <property type="term" value="F:iron ion binding"/>
    <property type="evidence" value="ECO:0007669"/>
    <property type="project" value="InterPro"/>
</dbReference>
<dbReference type="GO" id="GO:0020037">
    <property type="term" value="F:heme binding"/>
    <property type="evidence" value="ECO:0007669"/>
    <property type="project" value="InterPro"/>
</dbReference>
<evidence type="ECO:0000256" key="4">
    <source>
        <dbReference type="ARBA" id="ARBA00022692"/>
    </source>
</evidence>
<keyword evidence="6" id="KW-1133">Transmembrane helix</keyword>
<keyword evidence="10" id="KW-0472">Membrane</keyword>
<evidence type="ECO:0000256" key="2">
    <source>
        <dbReference type="ARBA" id="ARBA00004167"/>
    </source>
</evidence>
<gene>
    <name evidence="12" type="ORF">MAM_01102</name>
</gene>
<protein>
    <submittedName>
        <fullName evidence="12">Cytochrome P450 family protein</fullName>
    </submittedName>
</protein>
<keyword evidence="9 11" id="KW-0503">Monooxygenase</keyword>
<dbReference type="Gene3D" id="1.10.630.10">
    <property type="entry name" value="Cytochrome P450"/>
    <property type="match status" value="1"/>
</dbReference>
<dbReference type="PANTHER" id="PTHR24287">
    <property type="entry name" value="P450, PUTATIVE (EUROFUNG)-RELATED"/>
    <property type="match status" value="1"/>
</dbReference>
<organism evidence="12 13">
    <name type="scientific">Metarhizium album (strain ARSEF 1941)</name>
    <dbReference type="NCBI Taxonomy" id="1081103"/>
    <lineage>
        <taxon>Eukaryota</taxon>
        <taxon>Fungi</taxon>
        <taxon>Dikarya</taxon>
        <taxon>Ascomycota</taxon>
        <taxon>Pezizomycotina</taxon>
        <taxon>Sordariomycetes</taxon>
        <taxon>Hypocreomycetidae</taxon>
        <taxon>Hypocreales</taxon>
        <taxon>Clavicipitaceae</taxon>
        <taxon>Metarhizium</taxon>
    </lineage>
</organism>
<keyword evidence="13" id="KW-1185">Reference proteome</keyword>
<dbReference type="OrthoDB" id="1470350at2759"/>
<reference evidence="12 13" key="1">
    <citation type="journal article" date="2014" name="Proc. Natl. Acad. Sci. U.S.A.">
        <title>Trajectory and genomic determinants of fungal-pathogen speciation and host adaptation.</title>
        <authorList>
            <person name="Hu X."/>
            <person name="Xiao G."/>
            <person name="Zheng P."/>
            <person name="Shang Y."/>
            <person name="Su Y."/>
            <person name="Zhang X."/>
            <person name="Liu X."/>
            <person name="Zhan S."/>
            <person name="St Leger R.J."/>
            <person name="Wang C."/>
        </authorList>
    </citation>
    <scope>NUCLEOTIDE SEQUENCE [LARGE SCALE GENOMIC DNA]</scope>
    <source>
        <strain evidence="12 13">ARSEF 1941</strain>
    </source>
</reference>
<dbReference type="HOGENOM" id="CLU_001570_27_0_1"/>
<dbReference type="InterPro" id="IPR001128">
    <property type="entry name" value="Cyt_P450"/>
</dbReference>
<dbReference type="EMBL" id="AZHE01000001">
    <property type="protein sequence ID" value="KHO02101.1"/>
    <property type="molecule type" value="Genomic_DNA"/>
</dbReference>
<dbReference type="InterPro" id="IPR017972">
    <property type="entry name" value="Cyt_P450_CS"/>
</dbReference>
<evidence type="ECO:0000256" key="1">
    <source>
        <dbReference type="ARBA" id="ARBA00001971"/>
    </source>
</evidence>
<keyword evidence="8 11" id="KW-0408">Iron</keyword>
<evidence type="ECO:0000256" key="10">
    <source>
        <dbReference type="ARBA" id="ARBA00023136"/>
    </source>
</evidence>
<keyword evidence="5 11" id="KW-0479">Metal-binding</keyword>
<dbReference type="Pfam" id="PF00067">
    <property type="entry name" value="p450"/>
    <property type="match status" value="1"/>
</dbReference>
<keyword evidence="11" id="KW-0349">Heme</keyword>
<dbReference type="RefSeq" id="XP_040683166.1">
    <property type="nucleotide sequence ID" value="XM_040819901.1"/>
</dbReference>
<dbReference type="InterPro" id="IPR036396">
    <property type="entry name" value="Cyt_P450_sf"/>
</dbReference>
<evidence type="ECO:0000256" key="11">
    <source>
        <dbReference type="RuleBase" id="RU000461"/>
    </source>
</evidence>
<dbReference type="GeneID" id="63735557"/>
<name>A0A0B2X9V2_METAS</name>
<dbReference type="InterPro" id="IPR002974">
    <property type="entry name" value="Cyt_P450_E_CYP52_ascomycetes"/>
</dbReference>
<accession>A0A0B2X9V2</accession>
<dbReference type="Proteomes" id="UP000030816">
    <property type="component" value="Unassembled WGS sequence"/>
</dbReference>
<evidence type="ECO:0000256" key="7">
    <source>
        <dbReference type="ARBA" id="ARBA00023002"/>
    </source>
</evidence>
<evidence type="ECO:0000313" key="12">
    <source>
        <dbReference type="EMBL" id="KHO02101.1"/>
    </source>
</evidence>
<keyword evidence="7 11" id="KW-0560">Oxidoreductase</keyword>
<dbReference type="GO" id="GO:0016712">
    <property type="term" value="F:oxidoreductase activity, acting on paired donors, with incorporation or reduction of molecular oxygen, reduced flavin or flavoprotein as one donor, and incorporation of one atom of oxygen"/>
    <property type="evidence" value="ECO:0007669"/>
    <property type="project" value="InterPro"/>
</dbReference>
<dbReference type="PANTHER" id="PTHR24287:SF19">
    <property type="entry name" value="CYTOCHROME P450"/>
    <property type="match status" value="1"/>
</dbReference>
<proteinExistence type="inferred from homology"/>
<dbReference type="SUPFAM" id="SSF48264">
    <property type="entry name" value="Cytochrome P450"/>
    <property type="match status" value="1"/>
</dbReference>
<evidence type="ECO:0000256" key="5">
    <source>
        <dbReference type="ARBA" id="ARBA00022723"/>
    </source>
</evidence>
<dbReference type="InterPro" id="IPR047146">
    <property type="entry name" value="Cyt_P450_E_CYP52_fungi"/>
</dbReference>
<evidence type="ECO:0000256" key="6">
    <source>
        <dbReference type="ARBA" id="ARBA00022989"/>
    </source>
</evidence>
<evidence type="ECO:0000256" key="9">
    <source>
        <dbReference type="ARBA" id="ARBA00023033"/>
    </source>
</evidence>